<keyword evidence="3 7" id="KW-0285">Flavoprotein</keyword>
<dbReference type="SUPFAM" id="SSF54373">
    <property type="entry name" value="FAD-linked reductases, C-terminal domain"/>
    <property type="match status" value="1"/>
</dbReference>
<sequence length="433" mass="46719">MRVAVLGAGVVGVASAWYLARAGFEVTVIDRQPDTGLETSFANGGQIAVSHAEPWANPSTPLKALSWLGREDAPLLFRLRADPALLGWTLRFLRECLPGRTRQNIRHILNLASYSRQCLGSLRRELAGEGGLHYDHLERGILHFYTDPAEYRAAVHAAGIMREFGCDRKLLSVDECIALEPALASSASALVGGDYTREDESGDAHVFTRQLAAHCRRIGVRFMLGDGVRALERKDERVTAVLTDTGGRIEADACVVALGSYSPLLLRPLGLRIPVYPAKGYSATLALAPDSVAPTVSLTDDGHKLVFSRLGNRLRVAGTAEFNGYDLSLNPARSNALLARTRSLFPDLRETSEPELWCGLRPVTPSSVPLIGRTALPNLWLNTGHGTLGWTMACGSGAALADLLRSRAPGLAFPFVGQDHSVRDAAGELSVQR</sequence>
<dbReference type="AlphaFoldDB" id="A0A2U8GVN1"/>
<keyword evidence="5 7" id="KW-0560">Oxidoreductase</keyword>
<evidence type="ECO:0000256" key="7">
    <source>
        <dbReference type="HAMAP-Rule" id="MF_01202"/>
    </source>
</evidence>
<evidence type="ECO:0000256" key="5">
    <source>
        <dbReference type="ARBA" id="ARBA00023002"/>
    </source>
</evidence>
<comment type="cofactor">
    <cofactor evidence="1 7">
        <name>FAD</name>
        <dbReference type="ChEBI" id="CHEBI:57692"/>
    </cofactor>
</comment>
<reference evidence="9 10" key="1">
    <citation type="submission" date="2017-06" db="EMBL/GenBank/DDBJ databases">
        <title>Azoarcus.</title>
        <authorList>
            <person name="Woo J.-H."/>
            <person name="Kim H.-S."/>
        </authorList>
    </citation>
    <scope>NUCLEOTIDE SEQUENCE [LARGE SCALE GENOMIC DNA]</scope>
    <source>
        <strain evidence="9 10">TSPY31</strain>
    </source>
</reference>
<evidence type="ECO:0000256" key="6">
    <source>
        <dbReference type="ARBA" id="ARBA00047884"/>
    </source>
</evidence>
<feature type="domain" description="FAD dependent oxidoreductase" evidence="8">
    <location>
        <begin position="2"/>
        <end position="403"/>
    </location>
</feature>
<evidence type="ECO:0000256" key="2">
    <source>
        <dbReference type="ARBA" id="ARBA00009410"/>
    </source>
</evidence>
<dbReference type="PANTHER" id="PTHR13847:SF280">
    <property type="entry name" value="D-AMINO ACID DEHYDROGENASE"/>
    <property type="match status" value="1"/>
</dbReference>
<dbReference type="GO" id="GO:0055130">
    <property type="term" value="P:D-alanine catabolic process"/>
    <property type="evidence" value="ECO:0007669"/>
    <property type="project" value="TreeGrafter"/>
</dbReference>
<organism evidence="9 10">
    <name type="scientific">Parazoarcus communis</name>
    <dbReference type="NCBI Taxonomy" id="41977"/>
    <lineage>
        <taxon>Bacteria</taxon>
        <taxon>Pseudomonadati</taxon>
        <taxon>Pseudomonadota</taxon>
        <taxon>Betaproteobacteria</taxon>
        <taxon>Rhodocyclales</taxon>
        <taxon>Zoogloeaceae</taxon>
        <taxon>Parazoarcus</taxon>
    </lineage>
</organism>
<keyword evidence="4 7" id="KW-0274">FAD</keyword>
<dbReference type="InterPro" id="IPR036188">
    <property type="entry name" value="FAD/NAD-bd_sf"/>
</dbReference>
<dbReference type="NCBIfam" id="NF001933">
    <property type="entry name" value="PRK00711.1"/>
    <property type="match status" value="1"/>
</dbReference>
<dbReference type="InterPro" id="IPR006076">
    <property type="entry name" value="FAD-dep_OxRdtase"/>
</dbReference>
<dbReference type="PANTHER" id="PTHR13847">
    <property type="entry name" value="SARCOSINE DEHYDROGENASE-RELATED"/>
    <property type="match status" value="1"/>
</dbReference>
<dbReference type="Gene3D" id="3.30.9.10">
    <property type="entry name" value="D-Amino Acid Oxidase, subunit A, domain 2"/>
    <property type="match status" value="1"/>
</dbReference>
<comment type="function">
    <text evidence="7">Oxidative deamination of D-amino acids.</text>
</comment>
<dbReference type="SUPFAM" id="SSF51905">
    <property type="entry name" value="FAD/NAD(P)-binding domain"/>
    <property type="match status" value="1"/>
</dbReference>
<comment type="catalytic activity">
    <reaction evidence="6 7">
        <text>a D-alpha-amino acid + A + H2O = a 2-oxocarboxylate + AH2 + NH4(+)</text>
        <dbReference type="Rhea" id="RHEA:18125"/>
        <dbReference type="ChEBI" id="CHEBI:13193"/>
        <dbReference type="ChEBI" id="CHEBI:15377"/>
        <dbReference type="ChEBI" id="CHEBI:17499"/>
        <dbReference type="ChEBI" id="CHEBI:28938"/>
        <dbReference type="ChEBI" id="CHEBI:35179"/>
        <dbReference type="ChEBI" id="CHEBI:59871"/>
    </reaction>
</comment>
<dbReference type="Proteomes" id="UP000244930">
    <property type="component" value="Chromosome"/>
</dbReference>
<dbReference type="KEGG" id="acom:CEW83_03365"/>
<evidence type="ECO:0000313" key="9">
    <source>
        <dbReference type="EMBL" id="AWI77470.1"/>
    </source>
</evidence>
<dbReference type="InterPro" id="IPR023080">
    <property type="entry name" value="DadA"/>
</dbReference>
<dbReference type="EC" id="1.4.99.-" evidence="7"/>
<comment type="similarity">
    <text evidence="2 7">Belongs to the DadA oxidoreductase family.</text>
</comment>
<protein>
    <recommendedName>
        <fullName evidence="7">D-amino acid dehydrogenase</fullName>
        <ecNumber evidence="7">1.4.99.-</ecNumber>
    </recommendedName>
</protein>
<evidence type="ECO:0000256" key="3">
    <source>
        <dbReference type="ARBA" id="ARBA00022630"/>
    </source>
</evidence>
<dbReference type="RefSeq" id="WP_108951168.1">
    <property type="nucleotide sequence ID" value="NZ_CP022187.1"/>
</dbReference>
<dbReference type="GO" id="GO:0008718">
    <property type="term" value="F:D-amino-acid dehydrogenase activity"/>
    <property type="evidence" value="ECO:0007669"/>
    <property type="project" value="UniProtKB-UniRule"/>
</dbReference>
<dbReference type="HAMAP" id="MF_01202">
    <property type="entry name" value="DadA"/>
    <property type="match status" value="1"/>
</dbReference>
<evidence type="ECO:0000256" key="4">
    <source>
        <dbReference type="ARBA" id="ARBA00022827"/>
    </source>
</evidence>
<feature type="binding site" evidence="7">
    <location>
        <begin position="3"/>
        <end position="17"/>
    </location>
    <ligand>
        <name>FAD</name>
        <dbReference type="ChEBI" id="CHEBI:57692"/>
    </ligand>
</feature>
<dbReference type="Pfam" id="PF01266">
    <property type="entry name" value="DAO"/>
    <property type="match status" value="1"/>
</dbReference>
<evidence type="ECO:0000259" key="8">
    <source>
        <dbReference type="Pfam" id="PF01266"/>
    </source>
</evidence>
<gene>
    <name evidence="7" type="primary">dadA</name>
    <name evidence="9" type="ORF">CEW83_03365</name>
</gene>
<keyword evidence="10" id="KW-1185">Reference proteome</keyword>
<proteinExistence type="inferred from homology"/>
<dbReference type="Gene3D" id="3.50.50.60">
    <property type="entry name" value="FAD/NAD(P)-binding domain"/>
    <property type="match status" value="2"/>
</dbReference>
<dbReference type="GO" id="GO:0005737">
    <property type="term" value="C:cytoplasm"/>
    <property type="evidence" value="ECO:0007669"/>
    <property type="project" value="TreeGrafter"/>
</dbReference>
<accession>A0A2U8GVN1</accession>
<name>A0A2U8GVN1_9RHOO</name>
<evidence type="ECO:0000256" key="1">
    <source>
        <dbReference type="ARBA" id="ARBA00001974"/>
    </source>
</evidence>
<evidence type="ECO:0000313" key="10">
    <source>
        <dbReference type="Proteomes" id="UP000244930"/>
    </source>
</evidence>
<dbReference type="EMBL" id="CP022187">
    <property type="protein sequence ID" value="AWI77470.1"/>
    <property type="molecule type" value="Genomic_DNA"/>
</dbReference>
<dbReference type="GO" id="GO:0005886">
    <property type="term" value="C:plasma membrane"/>
    <property type="evidence" value="ECO:0007669"/>
    <property type="project" value="TreeGrafter"/>
</dbReference>